<dbReference type="Pfam" id="PF09339">
    <property type="entry name" value="HTH_IclR"/>
    <property type="match status" value="1"/>
</dbReference>
<dbReference type="SUPFAM" id="SSF46785">
    <property type="entry name" value="Winged helix' DNA-binding domain"/>
    <property type="match status" value="1"/>
</dbReference>
<sequence length="257" mass="28557">MTSHIAANPVSALETGVTILEAIRECEGATLVELDEKLDFAKSTIHRHLSTFRQEGYVIQENGEFHISLHLFDLASYNRGRNPLFHIGRSTVDEVARQIEERVSLVVAEQGRAVKCYIAESDRSVTTDAHLGLSMHLYCTSGGKALLAHMSEEEIEAVLNEGIRPLTNNTITDRETLLTELQNIRTEGIAFDDQERLAGVRGVAAPVIDKHSDEVIGAIDIAGPATRLEGDRFTKEIPDLARRASDEIALNIQYWRR</sequence>
<dbReference type="PANTHER" id="PTHR30136">
    <property type="entry name" value="HELIX-TURN-HELIX TRANSCRIPTIONAL REGULATOR, ICLR FAMILY"/>
    <property type="match status" value="1"/>
</dbReference>
<evidence type="ECO:0000313" key="7">
    <source>
        <dbReference type="Proteomes" id="UP001596417"/>
    </source>
</evidence>
<feature type="domain" description="IclR-ED" evidence="5">
    <location>
        <begin position="70"/>
        <end position="254"/>
    </location>
</feature>
<keyword evidence="3" id="KW-0804">Transcription</keyword>
<reference evidence="6 7" key="1">
    <citation type="journal article" date="2019" name="Int. J. Syst. Evol. Microbiol.">
        <title>The Global Catalogue of Microorganisms (GCM) 10K type strain sequencing project: providing services to taxonomists for standard genome sequencing and annotation.</title>
        <authorList>
            <consortium name="The Broad Institute Genomics Platform"/>
            <consortium name="The Broad Institute Genome Sequencing Center for Infectious Disease"/>
            <person name="Wu L."/>
            <person name="Ma J."/>
        </authorList>
    </citation>
    <scope>NUCLEOTIDE SEQUENCE [LARGE SCALE GENOMIC DNA]</scope>
    <source>
        <strain evidence="6 7">RDMS1</strain>
    </source>
</reference>
<evidence type="ECO:0000259" key="4">
    <source>
        <dbReference type="PROSITE" id="PS51077"/>
    </source>
</evidence>
<dbReference type="SUPFAM" id="SSF55781">
    <property type="entry name" value="GAF domain-like"/>
    <property type="match status" value="1"/>
</dbReference>
<dbReference type="AlphaFoldDB" id="A0ABD5YS45"/>
<evidence type="ECO:0000259" key="5">
    <source>
        <dbReference type="PROSITE" id="PS51078"/>
    </source>
</evidence>
<keyword evidence="2" id="KW-0238">DNA-binding</keyword>
<dbReference type="EMBL" id="JBHTAX010000004">
    <property type="protein sequence ID" value="MFC7192111.1"/>
    <property type="molecule type" value="Genomic_DNA"/>
</dbReference>
<dbReference type="SMART" id="SM00346">
    <property type="entry name" value="HTH_ICLR"/>
    <property type="match status" value="1"/>
</dbReference>
<dbReference type="InterPro" id="IPR014757">
    <property type="entry name" value="Tscrpt_reg_IclR_C"/>
</dbReference>
<dbReference type="RefSeq" id="WP_248910010.1">
    <property type="nucleotide sequence ID" value="NZ_CP109980.1"/>
</dbReference>
<gene>
    <name evidence="6" type="ORF">ACFQL7_21415</name>
</gene>
<dbReference type="GO" id="GO:0003677">
    <property type="term" value="F:DNA binding"/>
    <property type="evidence" value="ECO:0007669"/>
    <property type="project" value="UniProtKB-KW"/>
</dbReference>
<dbReference type="InterPro" id="IPR036388">
    <property type="entry name" value="WH-like_DNA-bd_sf"/>
</dbReference>
<organism evidence="6 7">
    <name type="scientific">Halocatena marina</name>
    <dbReference type="NCBI Taxonomy" id="2934937"/>
    <lineage>
        <taxon>Archaea</taxon>
        <taxon>Methanobacteriati</taxon>
        <taxon>Methanobacteriota</taxon>
        <taxon>Stenosarchaea group</taxon>
        <taxon>Halobacteria</taxon>
        <taxon>Halobacteriales</taxon>
        <taxon>Natronomonadaceae</taxon>
        <taxon>Halocatena</taxon>
    </lineage>
</organism>
<dbReference type="Proteomes" id="UP001596417">
    <property type="component" value="Unassembled WGS sequence"/>
</dbReference>
<name>A0ABD5YS45_9EURY</name>
<dbReference type="InterPro" id="IPR029016">
    <property type="entry name" value="GAF-like_dom_sf"/>
</dbReference>
<dbReference type="Gene3D" id="3.30.450.40">
    <property type="match status" value="1"/>
</dbReference>
<dbReference type="InterPro" id="IPR050707">
    <property type="entry name" value="HTH_MetabolicPath_Reg"/>
</dbReference>
<evidence type="ECO:0000256" key="1">
    <source>
        <dbReference type="ARBA" id="ARBA00023015"/>
    </source>
</evidence>
<dbReference type="InterPro" id="IPR036390">
    <property type="entry name" value="WH_DNA-bd_sf"/>
</dbReference>
<dbReference type="InterPro" id="IPR005471">
    <property type="entry name" value="Tscrpt_reg_IclR_N"/>
</dbReference>
<dbReference type="GeneID" id="76201793"/>
<evidence type="ECO:0000256" key="2">
    <source>
        <dbReference type="ARBA" id="ARBA00023125"/>
    </source>
</evidence>
<dbReference type="Pfam" id="PF01614">
    <property type="entry name" value="IclR_C"/>
    <property type="match status" value="1"/>
</dbReference>
<keyword evidence="1" id="KW-0805">Transcription regulation</keyword>
<dbReference type="PROSITE" id="PS51078">
    <property type="entry name" value="ICLR_ED"/>
    <property type="match status" value="1"/>
</dbReference>
<evidence type="ECO:0000256" key="3">
    <source>
        <dbReference type="ARBA" id="ARBA00023163"/>
    </source>
</evidence>
<evidence type="ECO:0000313" key="6">
    <source>
        <dbReference type="EMBL" id="MFC7192111.1"/>
    </source>
</evidence>
<proteinExistence type="predicted"/>
<keyword evidence="7" id="KW-1185">Reference proteome</keyword>
<comment type="caution">
    <text evidence="6">The sequence shown here is derived from an EMBL/GenBank/DDBJ whole genome shotgun (WGS) entry which is preliminary data.</text>
</comment>
<dbReference type="PROSITE" id="PS51077">
    <property type="entry name" value="HTH_ICLR"/>
    <property type="match status" value="1"/>
</dbReference>
<dbReference type="Gene3D" id="1.10.10.10">
    <property type="entry name" value="Winged helix-like DNA-binding domain superfamily/Winged helix DNA-binding domain"/>
    <property type="match status" value="1"/>
</dbReference>
<protein>
    <submittedName>
        <fullName evidence="6">IclR family transcriptional regulator</fullName>
    </submittedName>
</protein>
<dbReference type="PANTHER" id="PTHR30136:SF35">
    <property type="entry name" value="HTH-TYPE TRANSCRIPTIONAL REGULATOR RV1719"/>
    <property type="match status" value="1"/>
</dbReference>
<accession>A0ABD5YS45</accession>
<feature type="domain" description="HTH iclR-type" evidence="4">
    <location>
        <begin position="10"/>
        <end position="69"/>
    </location>
</feature>
<dbReference type="GO" id="GO:0006355">
    <property type="term" value="P:regulation of DNA-templated transcription"/>
    <property type="evidence" value="ECO:0007669"/>
    <property type="project" value="UniProtKB-ARBA"/>
</dbReference>